<evidence type="ECO:0000256" key="1">
    <source>
        <dbReference type="SAM" id="SignalP"/>
    </source>
</evidence>
<sequence>MAEMGKIAFKFGGATRMSGLALGVFCAAFTAQAQEQVGATVAEIPVPAGPGSSEPSLFALADGRVAVSWTEPTEAGHAVKVALGNEAGWSAPSTVVAAGDLIVNWSDFASVAVLPDGTMAAHWLKETDVTSFSYDVNIALSSDKGETWSAPVVPHRDGTQSQHGFVTLLPVSDSRFEVFWLDGREYGTEDTGAMQLRSASLDADGTLSPESLLDSRACSCCQTSAAVAGDGSILVAYRDRTVEEVRDISVVRKVAGAWSEPRLVHADGWEISGCPVNGPAIDAEGSDAVVAWFTAAQSDPAVKVAFSRDSGASFDAPFRIDGGEAAGRVDTLLLQDGSAVVSWVEWTRLGEILRLCRVTPEDGCPAPQAVALNTAAGSINFPRMAGSGEEIYIAWGQPAAGRTPAGIRMIVARY</sequence>
<dbReference type="AlphaFoldDB" id="A0A975WB71"/>
<evidence type="ECO:0000313" key="3">
    <source>
        <dbReference type="Proteomes" id="UP000182932"/>
    </source>
</evidence>
<comment type="caution">
    <text evidence="2">The sequence shown here is derived from an EMBL/GenBank/DDBJ whole genome shotgun (WGS) entry which is preliminary data.</text>
</comment>
<evidence type="ECO:0000313" key="2">
    <source>
        <dbReference type="EMBL" id="SEJ71714.1"/>
    </source>
</evidence>
<keyword evidence="3" id="KW-1185">Reference proteome</keyword>
<organism evidence="2 3">
    <name type="scientific">Marinovum algicola</name>
    <dbReference type="NCBI Taxonomy" id="42444"/>
    <lineage>
        <taxon>Bacteria</taxon>
        <taxon>Pseudomonadati</taxon>
        <taxon>Pseudomonadota</taxon>
        <taxon>Alphaproteobacteria</taxon>
        <taxon>Rhodobacterales</taxon>
        <taxon>Roseobacteraceae</taxon>
        <taxon>Marinovum</taxon>
    </lineage>
</organism>
<proteinExistence type="predicted"/>
<feature type="chain" id="PRO_5037586115" description="Exo-alpha-sialidase" evidence="1">
    <location>
        <begin position="34"/>
        <end position="414"/>
    </location>
</feature>
<dbReference type="SUPFAM" id="SSF50939">
    <property type="entry name" value="Sialidases"/>
    <property type="match status" value="1"/>
</dbReference>
<dbReference type="Proteomes" id="UP000182932">
    <property type="component" value="Unassembled WGS sequence"/>
</dbReference>
<dbReference type="Gene3D" id="2.120.10.10">
    <property type="match status" value="1"/>
</dbReference>
<feature type="signal peptide" evidence="1">
    <location>
        <begin position="1"/>
        <end position="33"/>
    </location>
</feature>
<dbReference type="InterPro" id="IPR036278">
    <property type="entry name" value="Sialidase_sf"/>
</dbReference>
<dbReference type="EMBL" id="FNYY01000009">
    <property type="protein sequence ID" value="SEJ71714.1"/>
    <property type="molecule type" value="Genomic_DNA"/>
</dbReference>
<protein>
    <recommendedName>
        <fullName evidence="4">Exo-alpha-sialidase</fullName>
    </recommendedName>
</protein>
<reference evidence="2 3" key="1">
    <citation type="submission" date="2016-10" db="EMBL/GenBank/DDBJ databases">
        <authorList>
            <person name="Varghese N."/>
            <person name="Submissions S."/>
        </authorList>
    </citation>
    <scope>NUCLEOTIDE SEQUENCE [LARGE SCALE GENOMIC DNA]</scope>
    <source>
        <strain evidence="2 3">FF3</strain>
    </source>
</reference>
<evidence type="ECO:0008006" key="4">
    <source>
        <dbReference type="Google" id="ProtNLM"/>
    </source>
</evidence>
<gene>
    <name evidence="2" type="ORF">SAMN04487940_10993</name>
</gene>
<dbReference type="CDD" id="cd15482">
    <property type="entry name" value="Sialidase_non-viral"/>
    <property type="match status" value="1"/>
</dbReference>
<keyword evidence="1" id="KW-0732">Signal</keyword>
<accession>A0A975WB71</accession>
<name>A0A975WB71_9RHOB</name>